<evidence type="ECO:0000313" key="4">
    <source>
        <dbReference type="Proteomes" id="UP000070457"/>
    </source>
</evidence>
<keyword evidence="1" id="KW-0472">Membrane</keyword>
<feature type="transmembrane region" description="Helical" evidence="1">
    <location>
        <begin position="313"/>
        <end position="332"/>
    </location>
</feature>
<evidence type="ECO:0000313" key="3">
    <source>
        <dbReference type="EMBL" id="KXK27629.1"/>
    </source>
</evidence>
<dbReference type="STRING" id="1617426.TR69_WS6001000073"/>
<reference evidence="3 4" key="1">
    <citation type="submission" date="2015-02" db="EMBL/GenBank/DDBJ databases">
        <title>Improved understanding of the partial-nitritation anammox process through 23 genomes representing the majority of the microbial community.</title>
        <authorList>
            <person name="Speth D.R."/>
            <person name="In T Zandt M."/>
            <person name="Guerrero Cruz S."/>
            <person name="Jetten M.S."/>
            <person name="Dutilh B.E."/>
        </authorList>
    </citation>
    <scope>NUCLEOTIDE SEQUENCE [LARGE SCALE GENOMIC DNA]</scope>
    <source>
        <strain evidence="3">OLB20</strain>
    </source>
</reference>
<organism evidence="3 4">
    <name type="scientific">candidate division WS6 bacterium OLB20</name>
    <dbReference type="NCBI Taxonomy" id="1617426"/>
    <lineage>
        <taxon>Bacteria</taxon>
        <taxon>Candidatus Dojkabacteria</taxon>
    </lineage>
</organism>
<comment type="caution">
    <text evidence="3">The sequence shown here is derived from an EMBL/GenBank/DDBJ whole genome shotgun (WGS) entry which is preliminary data.</text>
</comment>
<evidence type="ECO:0000256" key="1">
    <source>
        <dbReference type="SAM" id="Phobius"/>
    </source>
</evidence>
<keyword evidence="1" id="KW-1133">Transmembrane helix</keyword>
<dbReference type="SMART" id="SM01080">
    <property type="entry name" value="CHASE2"/>
    <property type="match status" value="1"/>
</dbReference>
<evidence type="ECO:0000259" key="2">
    <source>
        <dbReference type="SMART" id="SM01080"/>
    </source>
</evidence>
<feature type="transmembrane region" description="Helical" evidence="1">
    <location>
        <begin position="338"/>
        <end position="359"/>
    </location>
</feature>
<keyword evidence="1" id="KW-0812">Transmembrane</keyword>
<protein>
    <submittedName>
        <fullName evidence="3">CHASE2 domain protein</fullName>
    </submittedName>
</protein>
<dbReference type="Proteomes" id="UP000070457">
    <property type="component" value="Unassembled WGS sequence"/>
</dbReference>
<feature type="transmembrane region" description="Helical" evidence="1">
    <location>
        <begin position="284"/>
        <end position="301"/>
    </location>
</feature>
<dbReference type="AlphaFoldDB" id="A0A136M155"/>
<sequence>MKAARFPLNRYSALVAIISLMVFFTSFIGFLNATNNIFLDALQGENDVRSEIVIVGIDDASLAEIGSWPWDRSVFADVIGTVITQDPGVIGIDVLFLEERSGDDELMAVLERSPVPVVFGSKLDGENVLASVFDSPRGFVNFDQDADGKIRKTLPWRQTAESCELSFSLAVMREYLRLTDSSGLCSETVELRSNSFAVEPDGLSFAYSRHPFRYVSIADVYNGTVDPETFTNAIVLIGSTAVDLRSNLNDNFTGVLGNSLPGVEIHANIINSYLTGSFYRQPPVAFVAVSILLVTYAIAWADFRYKRIFTGTALLVAALAVNFAVSIMLFQFGWQNCFIQVLLALLAAFISSIIIKYTLQDREARFVKKSVLPLS</sequence>
<dbReference type="EMBL" id="JYNZ01000001">
    <property type="protein sequence ID" value="KXK27629.1"/>
    <property type="molecule type" value="Genomic_DNA"/>
</dbReference>
<name>A0A136M155_9BACT</name>
<gene>
    <name evidence="3" type="ORF">TR69_WS6001000073</name>
</gene>
<accession>A0A136M155</accession>
<proteinExistence type="predicted"/>
<feature type="domain" description="CHASE2" evidence="2">
    <location>
        <begin position="31"/>
        <end position="301"/>
    </location>
</feature>
<dbReference type="Pfam" id="PF05226">
    <property type="entry name" value="CHASE2"/>
    <property type="match status" value="1"/>
</dbReference>
<feature type="transmembrane region" description="Helical" evidence="1">
    <location>
        <begin position="12"/>
        <end position="31"/>
    </location>
</feature>
<dbReference type="InterPro" id="IPR007890">
    <property type="entry name" value="CHASE2"/>
</dbReference>